<dbReference type="InterPro" id="IPR052035">
    <property type="entry name" value="ZnF_BED_domain_contain"/>
</dbReference>
<dbReference type="GO" id="GO:0046983">
    <property type="term" value="F:protein dimerization activity"/>
    <property type="evidence" value="ECO:0007669"/>
    <property type="project" value="InterPro"/>
</dbReference>
<protein>
    <submittedName>
        <fullName evidence="7">14980_t:CDS:1</fullName>
    </submittedName>
</protein>
<accession>A0A9N9IJY7</accession>
<organism evidence="7 8">
    <name type="scientific">Cetraspora pellucida</name>
    <dbReference type="NCBI Taxonomy" id="1433469"/>
    <lineage>
        <taxon>Eukaryota</taxon>
        <taxon>Fungi</taxon>
        <taxon>Fungi incertae sedis</taxon>
        <taxon>Mucoromycota</taxon>
        <taxon>Glomeromycotina</taxon>
        <taxon>Glomeromycetes</taxon>
        <taxon>Diversisporales</taxon>
        <taxon>Gigasporaceae</taxon>
        <taxon>Cetraspora</taxon>
    </lineage>
</organism>
<keyword evidence="3" id="KW-0863">Zinc-finger</keyword>
<dbReference type="PANTHER" id="PTHR46481:SF10">
    <property type="entry name" value="ZINC FINGER BED DOMAIN-CONTAINING PROTEIN 39"/>
    <property type="match status" value="1"/>
</dbReference>
<proteinExistence type="predicted"/>
<dbReference type="Pfam" id="PF05699">
    <property type="entry name" value="Dimer_Tnp_hAT"/>
    <property type="match status" value="1"/>
</dbReference>
<evidence type="ECO:0000256" key="4">
    <source>
        <dbReference type="ARBA" id="ARBA00022833"/>
    </source>
</evidence>
<dbReference type="GO" id="GO:0005634">
    <property type="term" value="C:nucleus"/>
    <property type="evidence" value="ECO:0007669"/>
    <property type="project" value="UniProtKB-SubCell"/>
</dbReference>
<keyword evidence="2" id="KW-0479">Metal-binding</keyword>
<evidence type="ECO:0000313" key="7">
    <source>
        <dbReference type="EMBL" id="CAG8738846.1"/>
    </source>
</evidence>
<dbReference type="GO" id="GO:0008270">
    <property type="term" value="F:zinc ion binding"/>
    <property type="evidence" value="ECO:0007669"/>
    <property type="project" value="UniProtKB-KW"/>
</dbReference>
<evidence type="ECO:0000259" key="6">
    <source>
        <dbReference type="Pfam" id="PF05699"/>
    </source>
</evidence>
<dbReference type="OrthoDB" id="1737128at2759"/>
<evidence type="ECO:0000256" key="5">
    <source>
        <dbReference type="ARBA" id="ARBA00023242"/>
    </source>
</evidence>
<dbReference type="EMBL" id="CAJVQA010015717">
    <property type="protein sequence ID" value="CAG8738846.1"/>
    <property type="molecule type" value="Genomic_DNA"/>
</dbReference>
<dbReference type="AlphaFoldDB" id="A0A9N9IJY7"/>
<name>A0A9N9IJY7_9GLOM</name>
<dbReference type="SUPFAM" id="SSF53098">
    <property type="entry name" value="Ribonuclease H-like"/>
    <property type="match status" value="1"/>
</dbReference>
<comment type="subcellular location">
    <subcellularLocation>
        <location evidence="1">Nucleus</location>
    </subcellularLocation>
</comment>
<evidence type="ECO:0000256" key="3">
    <source>
        <dbReference type="ARBA" id="ARBA00022771"/>
    </source>
</evidence>
<reference evidence="7" key="1">
    <citation type="submission" date="2021-06" db="EMBL/GenBank/DDBJ databases">
        <authorList>
            <person name="Kallberg Y."/>
            <person name="Tangrot J."/>
            <person name="Rosling A."/>
        </authorList>
    </citation>
    <scope>NUCLEOTIDE SEQUENCE</scope>
    <source>
        <strain evidence="7">FL966</strain>
    </source>
</reference>
<dbReference type="Proteomes" id="UP000789759">
    <property type="component" value="Unassembled WGS sequence"/>
</dbReference>
<feature type="domain" description="HAT C-terminal dimerisation" evidence="6">
    <location>
        <begin position="222"/>
        <end position="277"/>
    </location>
</feature>
<dbReference type="PANTHER" id="PTHR46481">
    <property type="entry name" value="ZINC FINGER BED DOMAIN-CONTAINING PROTEIN 4"/>
    <property type="match status" value="1"/>
</dbReference>
<keyword evidence="5" id="KW-0539">Nucleus</keyword>
<evidence type="ECO:0000256" key="1">
    <source>
        <dbReference type="ARBA" id="ARBA00004123"/>
    </source>
</evidence>
<dbReference type="InterPro" id="IPR012337">
    <property type="entry name" value="RNaseH-like_sf"/>
</dbReference>
<sequence>MNNIEEWLQSIGIMPKLMAIMHDNAVSNIKFIQDLSNSLEQLGLYFDYRQQSIRCFIYILNLAIHSLLSIAGNELNKLQELIRSIQESRLHRKKLKTTCFIHNIKVIKPILDIVTHWNSILEMSKIELLVEVLQSFKDATTFMSASEYSTLMITVPFYYILIGVLENAKRKVNTPFWLIQGTLHETTTHSTIMSQIYQSVCMDHQNKLDTYLMMLCIDSNIDMNYPTLSKFARDCLPIPGTSIPSEQAFSISSDMIANKRNQLNEKIVRSAMCLRLW</sequence>
<evidence type="ECO:0000256" key="2">
    <source>
        <dbReference type="ARBA" id="ARBA00022723"/>
    </source>
</evidence>
<comment type="caution">
    <text evidence="7">The sequence shown here is derived from an EMBL/GenBank/DDBJ whole genome shotgun (WGS) entry which is preliminary data.</text>
</comment>
<keyword evidence="4" id="KW-0862">Zinc</keyword>
<evidence type="ECO:0000313" key="8">
    <source>
        <dbReference type="Proteomes" id="UP000789759"/>
    </source>
</evidence>
<dbReference type="InterPro" id="IPR008906">
    <property type="entry name" value="HATC_C_dom"/>
</dbReference>
<gene>
    <name evidence="7" type="ORF">CPELLU_LOCUS13971</name>
</gene>
<keyword evidence="8" id="KW-1185">Reference proteome</keyword>